<keyword evidence="3" id="KW-1185">Reference proteome</keyword>
<evidence type="ECO:0000256" key="1">
    <source>
        <dbReference type="SAM" id="MobiDB-lite"/>
    </source>
</evidence>
<comment type="caution">
    <text evidence="2">The sequence shown here is derived from an EMBL/GenBank/DDBJ whole genome shotgun (WGS) entry which is preliminary data.</text>
</comment>
<feature type="compositionally biased region" description="Polar residues" evidence="1">
    <location>
        <begin position="49"/>
        <end position="64"/>
    </location>
</feature>
<reference evidence="2" key="1">
    <citation type="journal article" date="2022" name="bioRxiv">
        <title>Sequencing and chromosome-scale assembly of the giantPleurodeles waltlgenome.</title>
        <authorList>
            <person name="Brown T."/>
            <person name="Elewa A."/>
            <person name="Iarovenko S."/>
            <person name="Subramanian E."/>
            <person name="Araus A.J."/>
            <person name="Petzold A."/>
            <person name="Susuki M."/>
            <person name="Suzuki K.-i.T."/>
            <person name="Hayashi T."/>
            <person name="Toyoda A."/>
            <person name="Oliveira C."/>
            <person name="Osipova E."/>
            <person name="Leigh N.D."/>
            <person name="Simon A."/>
            <person name="Yun M.H."/>
        </authorList>
    </citation>
    <scope>NUCLEOTIDE SEQUENCE</scope>
    <source>
        <strain evidence="2">20211129_DDA</strain>
        <tissue evidence="2">Liver</tissue>
    </source>
</reference>
<dbReference type="AlphaFoldDB" id="A0AAV7LTS1"/>
<dbReference type="EMBL" id="JANPWB010000015">
    <property type="protein sequence ID" value="KAJ1094388.1"/>
    <property type="molecule type" value="Genomic_DNA"/>
</dbReference>
<evidence type="ECO:0000313" key="2">
    <source>
        <dbReference type="EMBL" id="KAJ1094388.1"/>
    </source>
</evidence>
<gene>
    <name evidence="2" type="ORF">NDU88_007465</name>
</gene>
<sequence>MTMTDLLKSVPAATQTATMTEAPVQPSGQAPAVVSAVVSVSGPGEVAATLTSPPAQGTANSGTGASLPPMGPGDIRSEHERLGLHVPLEVKEKIWKGADADIDMLVDKSDKEEVKHCKECADSSE</sequence>
<protein>
    <submittedName>
        <fullName evidence="2">Uncharacterized protein</fullName>
    </submittedName>
</protein>
<proteinExistence type="predicted"/>
<dbReference type="Proteomes" id="UP001066276">
    <property type="component" value="Chromosome 11"/>
</dbReference>
<evidence type="ECO:0000313" key="3">
    <source>
        <dbReference type="Proteomes" id="UP001066276"/>
    </source>
</evidence>
<organism evidence="2 3">
    <name type="scientific">Pleurodeles waltl</name>
    <name type="common">Iberian ribbed newt</name>
    <dbReference type="NCBI Taxonomy" id="8319"/>
    <lineage>
        <taxon>Eukaryota</taxon>
        <taxon>Metazoa</taxon>
        <taxon>Chordata</taxon>
        <taxon>Craniata</taxon>
        <taxon>Vertebrata</taxon>
        <taxon>Euteleostomi</taxon>
        <taxon>Amphibia</taxon>
        <taxon>Batrachia</taxon>
        <taxon>Caudata</taxon>
        <taxon>Salamandroidea</taxon>
        <taxon>Salamandridae</taxon>
        <taxon>Pleurodelinae</taxon>
        <taxon>Pleurodeles</taxon>
    </lineage>
</organism>
<name>A0AAV7LTS1_PLEWA</name>
<feature type="region of interest" description="Disordered" evidence="1">
    <location>
        <begin position="47"/>
        <end position="77"/>
    </location>
</feature>
<accession>A0AAV7LTS1</accession>